<organism evidence="7 8">
    <name type="scientific">Aspergillus terreus</name>
    <dbReference type="NCBI Taxonomy" id="33178"/>
    <lineage>
        <taxon>Eukaryota</taxon>
        <taxon>Fungi</taxon>
        <taxon>Dikarya</taxon>
        <taxon>Ascomycota</taxon>
        <taxon>Pezizomycotina</taxon>
        <taxon>Eurotiomycetes</taxon>
        <taxon>Eurotiomycetidae</taxon>
        <taxon>Eurotiales</taxon>
        <taxon>Aspergillaceae</taxon>
        <taxon>Aspergillus</taxon>
        <taxon>Aspergillus subgen. Circumdati</taxon>
    </lineage>
</organism>
<dbReference type="InterPro" id="IPR007219">
    <property type="entry name" value="XnlR_reg_dom"/>
</dbReference>
<keyword evidence="1" id="KW-0479">Metal-binding</keyword>
<feature type="region of interest" description="Disordered" evidence="6">
    <location>
        <begin position="53"/>
        <end position="79"/>
    </location>
</feature>
<dbReference type="VEuPathDB" id="FungiDB:ATEG_08817"/>
<sequence>MSTHDETKLTCEICARQFTRREHLTRHLSSHVNRRPYQCGSCGKAFNRWAKPRNRKREFKERATTVPKPKSTRRLTNSPEPNVAFRRADQQLLTPPALVRGQLEASNHRVNNSMGQHISALPTPLLSVDSGHLEAEPSPMEIPAENTTHAPSFDWSIEDFTPPQGFSMDVLGLLGFSGNGPQLDLDDTSRPHTVATGREDAEALAVDAVDQPARDNLPVPSDLWHTYGGSGMVQPNLWEKSRPAGSTGLTYGSNKTMNGWEDGPRTPGSILSLLSLSDTLAMEDHGHVPRIRPSQVTGLSALIAKTPGPQYSTCDPDIKELLNNPEAINIFVQLYFEHYQPTLPVLHKATFNVSDPPPLLTLAVITIGSRFSKIPRARTLSSVLGEILRKALDNLVEENIQQTIEIPFVQAALLNQIHMAFDGSRHSALKAQFQRAMLITICRGLNTRMRREDLLRKQDNSSHSGCHAEELVDCQFSLHASVPPMMSLDDLDPILPCPDTLWDLNAAALSRRLDSSHCFVREVRLKDALDPKKLGDIVQSNDFGPFSRLIAMTAVFYQWQTATSFNRYILQGDADQPAQHNSPFGDDHGVTSTENELSPSKPFLSVDHRAKWRSTASEAISAICINITTYRESDVLQLTKLYHYISIRLILPLHPMCEYIGWMATKQCTTAAREILCSWLRGDIQNARRAVIHAITLFCLVRRRKCAAHSENHHLFVAFLTIWTFFSLDLVARPASQDETAIADEGMYCCYIDWDGGVDAAEKERWIQAPGHPRVRIAGVGNLEEPSGLHRILVETHRILLSDQVWGISRLFAGVLEGLISRGSAIA</sequence>
<gene>
    <name evidence="7" type="ORF">ATEIFO6365_0005013500</name>
</gene>
<evidence type="ECO:0000256" key="3">
    <source>
        <dbReference type="ARBA" id="ARBA00023015"/>
    </source>
</evidence>
<dbReference type="Gene3D" id="3.30.160.60">
    <property type="entry name" value="Classic Zinc Finger"/>
    <property type="match status" value="1"/>
</dbReference>
<reference evidence="7 8" key="1">
    <citation type="submission" date="2020-01" db="EMBL/GenBank/DDBJ databases">
        <title>Aspergillus terreus IFO 6365 whole genome shotgun sequence.</title>
        <authorList>
            <person name="Kanamasa S."/>
            <person name="Takahashi H."/>
        </authorList>
    </citation>
    <scope>NUCLEOTIDE SEQUENCE [LARGE SCALE GENOMIC DNA]</scope>
    <source>
        <strain evidence="7 8">IFO 6365</strain>
    </source>
</reference>
<dbReference type="PANTHER" id="PTHR47660">
    <property type="entry name" value="TRANSCRIPTION FACTOR WITH C2H2 AND ZN(2)-CYS(6) DNA BINDING DOMAIN (EUROFUNG)-RELATED-RELATED"/>
    <property type="match status" value="1"/>
</dbReference>
<evidence type="ECO:0000256" key="1">
    <source>
        <dbReference type="ARBA" id="ARBA00022723"/>
    </source>
</evidence>
<keyword evidence="8" id="KW-1185">Reference proteome</keyword>
<evidence type="ECO:0000256" key="6">
    <source>
        <dbReference type="SAM" id="MobiDB-lite"/>
    </source>
</evidence>
<dbReference type="InterPro" id="IPR036236">
    <property type="entry name" value="Znf_C2H2_sf"/>
</dbReference>
<dbReference type="Pfam" id="PF04082">
    <property type="entry name" value="Fungal_trans"/>
    <property type="match status" value="1"/>
</dbReference>
<keyword evidence="2" id="KW-0862">Zinc</keyword>
<dbReference type="CDD" id="cd12148">
    <property type="entry name" value="fungal_TF_MHR"/>
    <property type="match status" value="1"/>
</dbReference>
<dbReference type="VEuPathDB" id="FungiDB:ATEG_02070"/>
<proteinExistence type="predicted"/>
<evidence type="ECO:0000256" key="2">
    <source>
        <dbReference type="ARBA" id="ARBA00022833"/>
    </source>
</evidence>
<dbReference type="Proteomes" id="UP000452235">
    <property type="component" value="Unassembled WGS sequence"/>
</dbReference>
<protein>
    <submittedName>
        <fullName evidence="7">Related to transcription factor ZMS1</fullName>
    </submittedName>
</protein>
<evidence type="ECO:0000313" key="7">
    <source>
        <dbReference type="EMBL" id="GFF15945.1"/>
    </source>
</evidence>
<accession>A0A5M3Z0B3</accession>
<evidence type="ECO:0000256" key="5">
    <source>
        <dbReference type="ARBA" id="ARBA00023242"/>
    </source>
</evidence>
<evidence type="ECO:0000313" key="8">
    <source>
        <dbReference type="Proteomes" id="UP000452235"/>
    </source>
</evidence>
<dbReference type="GO" id="GO:0003677">
    <property type="term" value="F:DNA binding"/>
    <property type="evidence" value="ECO:0007669"/>
    <property type="project" value="InterPro"/>
</dbReference>
<keyword evidence="4" id="KW-0804">Transcription</keyword>
<keyword evidence="3" id="KW-0805">Transcription regulation</keyword>
<dbReference type="PROSITE" id="PS00028">
    <property type="entry name" value="ZINC_FINGER_C2H2_1"/>
    <property type="match status" value="1"/>
</dbReference>
<dbReference type="Pfam" id="PF00096">
    <property type="entry name" value="zf-C2H2"/>
    <property type="match status" value="1"/>
</dbReference>
<dbReference type="PROSITE" id="PS50157">
    <property type="entry name" value="ZINC_FINGER_C2H2_2"/>
    <property type="match status" value="1"/>
</dbReference>
<keyword evidence="5" id="KW-0539">Nucleus</keyword>
<dbReference type="AlphaFoldDB" id="A0A5M3Z0B3"/>
<comment type="caution">
    <text evidence="7">The sequence shown here is derived from an EMBL/GenBank/DDBJ whole genome shotgun (WGS) entry which is preliminary data.</text>
</comment>
<name>A0A5M3Z0B3_ASPTE</name>
<dbReference type="PANTHER" id="PTHR47660:SF2">
    <property type="entry name" value="TRANSCRIPTION FACTOR WITH C2H2 AND ZN(2)-CYS(6) DNA BINDING DOMAIN (EUROFUNG)"/>
    <property type="match status" value="1"/>
</dbReference>
<dbReference type="InterPro" id="IPR013087">
    <property type="entry name" value="Znf_C2H2_type"/>
</dbReference>
<dbReference type="GO" id="GO:0006351">
    <property type="term" value="P:DNA-templated transcription"/>
    <property type="evidence" value="ECO:0007669"/>
    <property type="project" value="InterPro"/>
</dbReference>
<dbReference type="OrthoDB" id="1405595at2759"/>
<dbReference type="EMBL" id="BLJY01000005">
    <property type="protein sequence ID" value="GFF15945.1"/>
    <property type="molecule type" value="Genomic_DNA"/>
</dbReference>
<evidence type="ECO:0000256" key="4">
    <source>
        <dbReference type="ARBA" id="ARBA00023163"/>
    </source>
</evidence>
<dbReference type="SUPFAM" id="SSF57667">
    <property type="entry name" value="beta-beta-alpha zinc fingers"/>
    <property type="match status" value="1"/>
</dbReference>
<feature type="region of interest" description="Disordered" evidence="6">
    <location>
        <begin position="579"/>
        <end position="600"/>
    </location>
</feature>
<dbReference type="GO" id="GO:0008270">
    <property type="term" value="F:zinc ion binding"/>
    <property type="evidence" value="ECO:0007669"/>
    <property type="project" value="InterPro"/>
</dbReference>
<dbReference type="SMART" id="SM00355">
    <property type="entry name" value="ZnF_C2H2"/>
    <property type="match status" value="1"/>
</dbReference>